<evidence type="ECO:0000256" key="3">
    <source>
        <dbReference type="ARBA" id="ARBA00022692"/>
    </source>
</evidence>
<evidence type="ECO:0000256" key="5">
    <source>
        <dbReference type="ARBA" id="ARBA00022840"/>
    </source>
</evidence>
<dbReference type="Gene3D" id="1.20.1560.10">
    <property type="entry name" value="ABC transporter type 1, transmembrane domain"/>
    <property type="match status" value="2"/>
</dbReference>
<dbReference type="OrthoDB" id="9762778at2"/>
<evidence type="ECO:0000256" key="6">
    <source>
        <dbReference type="ARBA" id="ARBA00022989"/>
    </source>
</evidence>
<dbReference type="PANTHER" id="PTHR43394">
    <property type="entry name" value="ATP-DEPENDENT PERMEASE MDL1, MITOCHONDRIAL"/>
    <property type="match status" value="1"/>
</dbReference>
<evidence type="ECO:0000259" key="10">
    <source>
        <dbReference type="PROSITE" id="PS50893"/>
    </source>
</evidence>
<sequence>MKSIGYIFKKDKKNKEDIYLFKRLMKYAKPYMVHIIISFLLLAIVVGVELVQPVLIAKSIDSIITKYDITYSILTEEDSNLLDNAVLFKGKRIIKDPANKYEDNLKARILLINNRYYFIEGLTKFEIDILKKEKEISLLEDNYIEVENKRFNVEKLTEDEIKLLRKEDFNNLVKFGILFLSIIIIGSIVQYIQSLLLQYTGQKIIYEIRLDVFSHIEKMDIEFFNSRPIGKLVTRVTNDTESINEMYTSVIINSVKNIFLLIGIVIAMVSFNLKLSLLTYTVIPVLIVSTLIFRKYSKLMFRKVRENISRVNAFLSEHISGMKIIQIFANEEEKFDEFYKVNNKLNRANKNQIKAFSIYGPSIYFLKIAATAIIIFFGGKYVLTGIITIGTLIAFTQYISRFFQPVQQLAEQFNVFQAAMASAERIFGLLDTKPNLEDKENAIKLDKIKGEIEFKNVWFAYKKDEWILKDVSFKVNAGETAAFVGATGAGKTTILNLIGKYYGIQKGEIKIDGINIEDIDTRSLRKHIGQMLQDVFLFTGNIESNIKLRDKNISDEDMLEASKYVNSHSFIEKLPNKYKERVFERGATLSSGQRQLLSFARTLARKPSILILDEATANIDTETEKLIQDALYKIMKGRTTLAVAHRLSTIQHSDKIIVMHKGRVKEIGSHQELLNKKGLYYNLVQLQYSNMEL</sequence>
<dbReference type="InterPro" id="IPR036640">
    <property type="entry name" value="ABC1_TM_sf"/>
</dbReference>
<evidence type="ECO:0000256" key="7">
    <source>
        <dbReference type="ARBA" id="ARBA00023136"/>
    </source>
</evidence>
<keyword evidence="6 9" id="KW-1133">Transmembrane helix</keyword>
<dbReference type="AlphaFoldDB" id="A0A1T5M7X1"/>
<dbReference type="InterPro" id="IPR003439">
    <property type="entry name" value="ABC_transporter-like_ATP-bd"/>
</dbReference>
<feature type="transmembrane region" description="Helical" evidence="9">
    <location>
        <begin position="250"/>
        <end position="271"/>
    </location>
</feature>
<feature type="transmembrane region" description="Helical" evidence="9">
    <location>
        <begin position="381"/>
        <end position="399"/>
    </location>
</feature>
<dbReference type="PROSITE" id="PS00211">
    <property type="entry name" value="ABC_TRANSPORTER_1"/>
    <property type="match status" value="1"/>
</dbReference>
<feature type="domain" description="ABC transporter" evidence="10">
    <location>
        <begin position="452"/>
        <end position="686"/>
    </location>
</feature>
<dbReference type="GO" id="GO:0016887">
    <property type="term" value="F:ATP hydrolysis activity"/>
    <property type="evidence" value="ECO:0007669"/>
    <property type="project" value="InterPro"/>
</dbReference>
<dbReference type="CDD" id="cd18544">
    <property type="entry name" value="ABC_6TM_TmrA_like"/>
    <property type="match status" value="1"/>
</dbReference>
<keyword evidence="8" id="KW-0175">Coiled coil</keyword>
<reference evidence="12 13" key="1">
    <citation type="submission" date="2017-02" db="EMBL/GenBank/DDBJ databases">
        <authorList>
            <person name="Peterson S.W."/>
        </authorList>
    </citation>
    <scope>NUCLEOTIDE SEQUENCE [LARGE SCALE GENOMIC DNA]</scope>
    <source>
        <strain evidence="12 13">M1</strain>
    </source>
</reference>
<dbReference type="PANTHER" id="PTHR43394:SF1">
    <property type="entry name" value="ATP-BINDING CASSETTE SUB-FAMILY B MEMBER 10, MITOCHONDRIAL"/>
    <property type="match status" value="1"/>
</dbReference>
<dbReference type="EMBL" id="FUZT01000011">
    <property type="protein sequence ID" value="SKC84245.1"/>
    <property type="molecule type" value="Genomic_DNA"/>
</dbReference>
<dbReference type="Pfam" id="PF00664">
    <property type="entry name" value="ABC_membrane"/>
    <property type="match status" value="1"/>
</dbReference>
<dbReference type="Gene3D" id="3.40.50.300">
    <property type="entry name" value="P-loop containing nucleotide triphosphate hydrolases"/>
    <property type="match status" value="1"/>
</dbReference>
<dbReference type="GO" id="GO:0015421">
    <property type="term" value="F:ABC-type oligopeptide transporter activity"/>
    <property type="evidence" value="ECO:0007669"/>
    <property type="project" value="TreeGrafter"/>
</dbReference>
<dbReference type="InterPro" id="IPR039421">
    <property type="entry name" value="Type_1_exporter"/>
</dbReference>
<dbReference type="Pfam" id="PF00005">
    <property type="entry name" value="ABC_tran"/>
    <property type="match status" value="1"/>
</dbReference>
<keyword evidence="5 12" id="KW-0067">ATP-binding</keyword>
<accession>A0A1T5M7X1</accession>
<feature type="transmembrane region" description="Helical" evidence="9">
    <location>
        <begin position="277"/>
        <end position="293"/>
    </location>
</feature>
<evidence type="ECO:0000259" key="11">
    <source>
        <dbReference type="PROSITE" id="PS50929"/>
    </source>
</evidence>
<dbReference type="PROSITE" id="PS50929">
    <property type="entry name" value="ABC_TM1F"/>
    <property type="match status" value="1"/>
</dbReference>
<evidence type="ECO:0000256" key="9">
    <source>
        <dbReference type="SAM" id="Phobius"/>
    </source>
</evidence>
<dbReference type="PROSITE" id="PS50893">
    <property type="entry name" value="ABC_TRANSPORTER_2"/>
    <property type="match status" value="1"/>
</dbReference>
<keyword evidence="3 9" id="KW-0812">Transmembrane</keyword>
<feature type="transmembrane region" description="Helical" evidence="9">
    <location>
        <begin position="356"/>
        <end position="375"/>
    </location>
</feature>
<evidence type="ECO:0000313" key="12">
    <source>
        <dbReference type="EMBL" id="SKC84245.1"/>
    </source>
</evidence>
<dbReference type="InterPro" id="IPR003593">
    <property type="entry name" value="AAA+_ATPase"/>
</dbReference>
<feature type="coiled-coil region" evidence="8">
    <location>
        <begin position="122"/>
        <end position="149"/>
    </location>
</feature>
<evidence type="ECO:0000256" key="4">
    <source>
        <dbReference type="ARBA" id="ARBA00022741"/>
    </source>
</evidence>
<dbReference type="InterPro" id="IPR011527">
    <property type="entry name" value="ABC1_TM_dom"/>
</dbReference>
<evidence type="ECO:0000256" key="2">
    <source>
        <dbReference type="ARBA" id="ARBA00022448"/>
    </source>
</evidence>
<dbReference type="InterPro" id="IPR017871">
    <property type="entry name" value="ABC_transporter-like_CS"/>
</dbReference>
<feature type="transmembrane region" description="Helical" evidence="9">
    <location>
        <begin position="31"/>
        <end position="51"/>
    </location>
</feature>
<gene>
    <name evidence="12" type="ORF">SAMN02194393_04045</name>
</gene>
<keyword evidence="7 9" id="KW-0472">Membrane</keyword>
<dbReference type="STRING" id="36842.SAMN02194393_04045"/>
<dbReference type="RefSeq" id="WP_079494143.1">
    <property type="nucleotide sequence ID" value="NZ_FUZT01000011.1"/>
</dbReference>
<evidence type="ECO:0000256" key="1">
    <source>
        <dbReference type="ARBA" id="ARBA00004651"/>
    </source>
</evidence>
<dbReference type="FunFam" id="3.40.50.300:FF:000287">
    <property type="entry name" value="Multidrug ABC transporter ATP-binding protein"/>
    <property type="match status" value="1"/>
</dbReference>
<dbReference type="SMART" id="SM00382">
    <property type="entry name" value="AAA"/>
    <property type="match status" value="1"/>
</dbReference>
<feature type="domain" description="ABC transmembrane type-1" evidence="11">
    <location>
        <begin position="36"/>
        <end position="418"/>
    </location>
</feature>
<keyword evidence="4" id="KW-0547">Nucleotide-binding</keyword>
<dbReference type="SUPFAM" id="SSF90123">
    <property type="entry name" value="ABC transporter transmembrane region"/>
    <property type="match status" value="1"/>
</dbReference>
<dbReference type="GO" id="GO:0005524">
    <property type="term" value="F:ATP binding"/>
    <property type="evidence" value="ECO:0007669"/>
    <property type="project" value="UniProtKB-KW"/>
</dbReference>
<feature type="transmembrane region" description="Helical" evidence="9">
    <location>
        <begin position="172"/>
        <end position="192"/>
    </location>
</feature>
<keyword evidence="2" id="KW-0813">Transport</keyword>
<organism evidence="12 13">
    <name type="scientific">Maledivibacter halophilus</name>
    <dbReference type="NCBI Taxonomy" id="36842"/>
    <lineage>
        <taxon>Bacteria</taxon>
        <taxon>Bacillati</taxon>
        <taxon>Bacillota</taxon>
        <taxon>Clostridia</taxon>
        <taxon>Peptostreptococcales</taxon>
        <taxon>Caminicellaceae</taxon>
        <taxon>Maledivibacter</taxon>
    </lineage>
</organism>
<protein>
    <submittedName>
        <fullName evidence="12">ATP-binding cassette, subfamily B, MsbA</fullName>
    </submittedName>
</protein>
<comment type="subcellular location">
    <subcellularLocation>
        <location evidence="1">Cell membrane</location>
        <topology evidence="1">Multi-pass membrane protein</topology>
    </subcellularLocation>
</comment>
<dbReference type="GO" id="GO:0005886">
    <property type="term" value="C:plasma membrane"/>
    <property type="evidence" value="ECO:0007669"/>
    <property type="project" value="UniProtKB-SubCell"/>
</dbReference>
<evidence type="ECO:0000256" key="8">
    <source>
        <dbReference type="SAM" id="Coils"/>
    </source>
</evidence>
<dbReference type="CDD" id="cd03254">
    <property type="entry name" value="ABCC_Glucan_exporter_like"/>
    <property type="match status" value="1"/>
</dbReference>
<proteinExistence type="predicted"/>
<dbReference type="Proteomes" id="UP000190285">
    <property type="component" value="Unassembled WGS sequence"/>
</dbReference>
<keyword evidence="13" id="KW-1185">Reference proteome</keyword>
<dbReference type="InterPro" id="IPR027417">
    <property type="entry name" value="P-loop_NTPase"/>
</dbReference>
<evidence type="ECO:0000313" key="13">
    <source>
        <dbReference type="Proteomes" id="UP000190285"/>
    </source>
</evidence>
<name>A0A1T5M7X1_9FIRM</name>
<dbReference type="SUPFAM" id="SSF52540">
    <property type="entry name" value="P-loop containing nucleoside triphosphate hydrolases"/>
    <property type="match status" value="1"/>
</dbReference>